<dbReference type="PANTHER" id="PTHR33490:SF1">
    <property type="entry name" value="SLL1233 PROTEIN"/>
    <property type="match status" value="1"/>
</dbReference>
<dbReference type="SUPFAM" id="SSF54001">
    <property type="entry name" value="Cysteine proteinases"/>
    <property type="match status" value="1"/>
</dbReference>
<name>A0A1F6H1S7_9PROT</name>
<evidence type="ECO:0000259" key="1">
    <source>
        <dbReference type="SMART" id="SM00460"/>
    </source>
</evidence>
<dbReference type="Gene3D" id="3.10.620.30">
    <property type="match status" value="1"/>
</dbReference>
<dbReference type="Pfam" id="PF08379">
    <property type="entry name" value="Bact_transglu_N"/>
    <property type="match status" value="1"/>
</dbReference>
<dbReference type="AlphaFoldDB" id="A0A1F6H1S7"/>
<reference evidence="2 3" key="1">
    <citation type="journal article" date="2016" name="Nat. Commun.">
        <title>Thousands of microbial genomes shed light on interconnected biogeochemical processes in an aquifer system.</title>
        <authorList>
            <person name="Anantharaman K."/>
            <person name="Brown C.T."/>
            <person name="Hug L.A."/>
            <person name="Sharon I."/>
            <person name="Castelle C.J."/>
            <person name="Probst A.J."/>
            <person name="Thomas B.C."/>
            <person name="Singh A."/>
            <person name="Wilkins M.J."/>
            <person name="Karaoz U."/>
            <person name="Brodie E.L."/>
            <person name="Williams K.H."/>
            <person name="Hubbard S.S."/>
            <person name="Banfield J.F."/>
        </authorList>
    </citation>
    <scope>NUCLEOTIDE SEQUENCE [LARGE SCALE GENOMIC DNA]</scope>
</reference>
<protein>
    <submittedName>
        <fullName evidence="2">IMP dehydrogenase</fullName>
    </submittedName>
</protein>
<dbReference type="Pfam" id="PF01841">
    <property type="entry name" value="Transglut_core"/>
    <property type="match status" value="1"/>
</dbReference>
<dbReference type="Pfam" id="PF09899">
    <property type="entry name" value="DUF2126"/>
    <property type="match status" value="1"/>
</dbReference>
<sequence>MTIRIKLIHNTEYRYDRAVHLSPHVVRLRPAAHSRTPILAFGFKVFPEQHFINWQQDPFGNYLARLVFPEKTKSLKVQVEVVADLKVINPFDFFLDEEAANFPFAYEERLAKDLAPYLELMDQGPLLLDWIKSLELEKHQGEITVDFLVYLNQRVYNDLAYTIRLEPGVQTCEQTLAKRSGSCRDSAWLLVSAFRHLGLAARFVSGYLVQLKADEKSLDGPSGPAEDFTDLHAWCEVYIPGAGWVGLDPTSGLFAGEGHIPLSATPDPQSAAPITGATDLCEVEFLFENKVVRIHEDPRITKPYSLEDWEQINNLGLQVDQVLAAEDVRLTIGGEPTFISVDDYEAPEWNTAADGTHKRQRSNDLLLRLKDQFAPGAVLQFGQGKWYPGEPLPRWKKACYWRKDGLPIWHNYDRLGLETENYGYQSGEGKRFAQKLAEGLRIPNRYWIPAFEDLAYFLWEEGKVPANLDPKTVNLKDPLERQKLAQLLAGDLGEEVAFVLPLRWNQEDQAFQSSTWRFRRKELYLIPGNSPAGLRLPLNSLAVTKEEKERLEAGRSLFEPAPPLKEHPGDYLRQPQEASWKETVTTALTLEIREGKLFLFLPPFVVLEPYLALVGLIESVAEETGLKVILEGYDPPPDNRLEKFMITPDPGVIEVNVHPSASWPELVDKTKVLYEQAKLARLGTEKYLLDGRPTGTGGGNHVTLGGKTPADSPLLRRPELLQSLITYWQHHPGLSYLFSGLFVGPTSQAPRVDEGRDTALFELELAFSQIPKGEVAQPWLVDRILRNLLVDISGNTHRAEFCIDKLYSPSGPAGRLGLLEFRGYEMPPHYQMNLCQLLLIRTLVAHFWKNPYQGKLVRWGTTLHDKFMLPHYIQEDLKEVVLELQQAGYPFQLEWLAPFLEFRFPLYGRVQVGEVSLELTMAIEPWNVLGEEVTAQGTSRFVDSSVERLQIKLFGFVPERFQLQCNGRAVPLRSTGTQGEFVAGIRHLVWNPPSALHPTIPVEPKLTFDIVDRRNNTVLGGCNYFASHPGGRSYEFFPVNSFEAESRRINRFWDFGHSPEPWVPQEPVPMETATKVGRTVEAIKRQGKPPVGQIRTPVDNSDFPYTLDLRLR</sequence>
<dbReference type="InterPro" id="IPR038765">
    <property type="entry name" value="Papain-like_cys_pep_sf"/>
</dbReference>
<dbReference type="InterPro" id="IPR013589">
    <property type="entry name" value="Bac_transglu_N"/>
</dbReference>
<dbReference type="InterPro" id="IPR002931">
    <property type="entry name" value="Transglutaminase-like"/>
</dbReference>
<accession>A0A1F6H1S7</accession>
<dbReference type="InterPro" id="IPR018667">
    <property type="entry name" value="DUF2126"/>
</dbReference>
<evidence type="ECO:0000313" key="3">
    <source>
        <dbReference type="Proteomes" id="UP000177583"/>
    </source>
</evidence>
<organism evidence="2 3">
    <name type="scientific">Candidatus Lambdaproteobacteria bacterium RIFOXYD2_FULL_56_26</name>
    <dbReference type="NCBI Taxonomy" id="1817773"/>
    <lineage>
        <taxon>Bacteria</taxon>
        <taxon>Pseudomonadati</taxon>
        <taxon>Pseudomonadota</taxon>
        <taxon>Candidatus Lambdaproteobacteria</taxon>
    </lineage>
</organism>
<dbReference type="EMBL" id="MFNF01000005">
    <property type="protein sequence ID" value="OGH04244.1"/>
    <property type="molecule type" value="Genomic_DNA"/>
</dbReference>
<dbReference type="SMART" id="SM00460">
    <property type="entry name" value="TGc"/>
    <property type="match status" value="1"/>
</dbReference>
<proteinExistence type="predicted"/>
<dbReference type="PANTHER" id="PTHR33490">
    <property type="entry name" value="BLR5614 PROTEIN-RELATED"/>
    <property type="match status" value="1"/>
</dbReference>
<dbReference type="Proteomes" id="UP000177583">
    <property type="component" value="Unassembled WGS sequence"/>
</dbReference>
<feature type="domain" description="Transglutaminase-like" evidence="1">
    <location>
        <begin position="175"/>
        <end position="251"/>
    </location>
</feature>
<gene>
    <name evidence="2" type="ORF">A2557_10585</name>
</gene>
<evidence type="ECO:0000313" key="2">
    <source>
        <dbReference type="EMBL" id="OGH04244.1"/>
    </source>
</evidence>
<comment type="caution">
    <text evidence="2">The sequence shown here is derived from an EMBL/GenBank/DDBJ whole genome shotgun (WGS) entry which is preliminary data.</text>
</comment>